<comment type="caution">
    <text evidence="2">The sequence shown here is derived from an EMBL/GenBank/DDBJ whole genome shotgun (WGS) entry which is preliminary data.</text>
</comment>
<proteinExistence type="predicted"/>
<reference evidence="2 3" key="1">
    <citation type="submission" date="2020-04" db="EMBL/GenBank/DDBJ databases">
        <title>Perkinsus olseni comparative genomics.</title>
        <authorList>
            <person name="Bogema D.R."/>
        </authorList>
    </citation>
    <scope>NUCLEOTIDE SEQUENCE [LARGE SCALE GENOMIC DNA]</scope>
    <source>
        <strain evidence="2">ATCC PRA-31</strain>
    </source>
</reference>
<evidence type="ECO:0000256" key="1">
    <source>
        <dbReference type="SAM" id="MobiDB-lite"/>
    </source>
</evidence>
<evidence type="ECO:0000313" key="2">
    <source>
        <dbReference type="EMBL" id="KAF4661805.1"/>
    </source>
</evidence>
<dbReference type="Proteomes" id="UP000572268">
    <property type="component" value="Unassembled WGS sequence"/>
</dbReference>
<gene>
    <name evidence="2" type="ORF">FOL46_005599</name>
</gene>
<protein>
    <submittedName>
        <fullName evidence="2">Uncharacterized protein</fullName>
    </submittedName>
</protein>
<feature type="region of interest" description="Disordered" evidence="1">
    <location>
        <begin position="47"/>
        <end position="68"/>
    </location>
</feature>
<organism evidence="2 3">
    <name type="scientific">Perkinsus olseni</name>
    <name type="common">Perkinsus atlanticus</name>
    <dbReference type="NCBI Taxonomy" id="32597"/>
    <lineage>
        <taxon>Eukaryota</taxon>
        <taxon>Sar</taxon>
        <taxon>Alveolata</taxon>
        <taxon>Perkinsozoa</taxon>
        <taxon>Perkinsea</taxon>
        <taxon>Perkinsida</taxon>
        <taxon>Perkinsidae</taxon>
        <taxon>Perkinsus</taxon>
    </lineage>
</organism>
<evidence type="ECO:0000313" key="3">
    <source>
        <dbReference type="Proteomes" id="UP000572268"/>
    </source>
</evidence>
<sequence>MPGLVAKANESRLLEVRAPLNPVMFFVPIASRNPARTAAPTCRNAVVTSSGKSPCSDAGSTSTGAGGCSDDDATAGIITSGGLHPQIEGPEYVCAAFSWDSPKTIHA</sequence>
<dbReference type="AlphaFoldDB" id="A0A7J6LR80"/>
<dbReference type="EMBL" id="JABANN010000340">
    <property type="protein sequence ID" value="KAF4661805.1"/>
    <property type="molecule type" value="Genomic_DNA"/>
</dbReference>
<name>A0A7J6LR80_PEROL</name>
<accession>A0A7J6LR80</accession>